<feature type="compositionally biased region" description="Basic and acidic residues" evidence="2">
    <location>
        <begin position="690"/>
        <end position="708"/>
    </location>
</feature>
<accession>A0A8S1W0R0</accession>
<keyword evidence="4" id="KW-1185">Reference proteome</keyword>
<evidence type="ECO:0000313" key="3">
    <source>
        <dbReference type="EMBL" id="CAD8183908.1"/>
    </source>
</evidence>
<feature type="coiled-coil region" evidence="1">
    <location>
        <begin position="373"/>
        <end position="404"/>
    </location>
</feature>
<gene>
    <name evidence="3" type="ORF">PPENT_87.1.T0820043</name>
</gene>
<keyword evidence="1" id="KW-0175">Coiled coil</keyword>
<feature type="region of interest" description="Disordered" evidence="2">
    <location>
        <begin position="623"/>
        <end position="668"/>
    </location>
</feature>
<evidence type="ECO:0000256" key="1">
    <source>
        <dbReference type="SAM" id="Coils"/>
    </source>
</evidence>
<dbReference type="EMBL" id="CAJJDO010000082">
    <property type="protein sequence ID" value="CAD8183908.1"/>
    <property type="molecule type" value="Genomic_DNA"/>
</dbReference>
<name>A0A8S1W0R0_9CILI</name>
<organism evidence="3 4">
    <name type="scientific">Paramecium pentaurelia</name>
    <dbReference type="NCBI Taxonomy" id="43138"/>
    <lineage>
        <taxon>Eukaryota</taxon>
        <taxon>Sar</taxon>
        <taxon>Alveolata</taxon>
        <taxon>Ciliophora</taxon>
        <taxon>Intramacronucleata</taxon>
        <taxon>Oligohymenophorea</taxon>
        <taxon>Peniculida</taxon>
        <taxon>Parameciidae</taxon>
        <taxon>Paramecium</taxon>
    </lineage>
</organism>
<sequence length="962" mass="114377">MQTYEFQLNNKRNVEREELYILTIIERVLAGYLSSISYVDQAQFCELLQRKQKEKQFIQPLHLQILSKIKRNLIKKQPQIKEQKVNYEIKRMLSQSIDSRKNYICLSNKNNRKYKELQMTQIDTQSQTVKDRRSILDLKSNQEGQRLLTNGSYHQNDSTTSRVIINSFQLSNRNKTQADDELKEISNQKQLTFTESNLKNRKQKPFINIVSQYGEIEKQVNNTKQQKRNYKTSFNDQLIKVNQNNDNYVIKYNQQHLKPQLNKNNDEIINNQLKIDNKDAYVIVDQVNFQNSQQQSQYLSMSNVQNRIDLKQKFQTCYSHDDDDFSYQSKPMIQSEGQKQITYGTHTELPSLDTDLQLKMQTIQSAKYLDKNKEQIYLKNEELNKNKQSQKQEYLNQIDQKSEQHNILEVHEIKQYNQFLSPTQQLNQQKIDDFYEQKQNSISKEDSQFSLLDQSLHKQNNLHAHLNVNRPATTHIDIYKLQEYPQFQTHDNIDQQQKQQQQQLIQQISMTSIMHDDEHYSNLNQQINIQVNQCEPAQNNVIIEESIECSPIYKIQNQQCITPSFNNLKLENQIQQNNNEIHTQQKQQIQQSILNQPSQTQIHLQSNQDSNNQIQQRMQIPFNNTQNSLKNNNKLTTNQKHQPESKLTIESSQGEKSNKSKTIKNSKQLKLHVAAATLTFSTKKSSNQDSPHDPTKIEQQEKEKQRQMEYQKQIEKMKYERELMEQYQIPDNMPLSQKRAIIEELIKQIELIADQDVQYQIMLYKQRQEQIQNATKQDIVFNRYLETCYEELGHLSEQKLKLLGKDDLNKVSFMRFENQVQTSFPNQEKVFSQEINSPIKKNLKLFSKFDPVEIENQLNRIKEFKQESEILKLFQCFNSQYDKEVNQCDLDYPTEKDKYNHKNEQQNIDQQRSLLIKETQKRKKNKQLDKKLRISTHRIDSQRMDTILLANDKIKSVGQYLL</sequence>
<dbReference type="AlphaFoldDB" id="A0A8S1W0R0"/>
<feature type="compositionally biased region" description="Polar residues" evidence="2">
    <location>
        <begin position="680"/>
        <end position="689"/>
    </location>
</feature>
<protein>
    <submittedName>
        <fullName evidence="3">Uncharacterized protein</fullName>
    </submittedName>
</protein>
<proteinExistence type="predicted"/>
<feature type="compositionally biased region" description="Low complexity" evidence="2">
    <location>
        <begin position="623"/>
        <end position="640"/>
    </location>
</feature>
<dbReference type="OrthoDB" id="307669at2759"/>
<evidence type="ECO:0000313" key="4">
    <source>
        <dbReference type="Proteomes" id="UP000689195"/>
    </source>
</evidence>
<comment type="caution">
    <text evidence="3">The sequence shown here is derived from an EMBL/GenBank/DDBJ whole genome shotgun (WGS) entry which is preliminary data.</text>
</comment>
<reference evidence="3" key="1">
    <citation type="submission" date="2021-01" db="EMBL/GenBank/DDBJ databases">
        <authorList>
            <consortium name="Genoscope - CEA"/>
            <person name="William W."/>
        </authorList>
    </citation>
    <scope>NUCLEOTIDE SEQUENCE</scope>
</reference>
<evidence type="ECO:0000256" key="2">
    <source>
        <dbReference type="SAM" id="MobiDB-lite"/>
    </source>
</evidence>
<feature type="compositionally biased region" description="Basic residues" evidence="2">
    <location>
        <begin position="659"/>
        <end position="668"/>
    </location>
</feature>
<dbReference type="Proteomes" id="UP000689195">
    <property type="component" value="Unassembled WGS sequence"/>
</dbReference>
<feature type="region of interest" description="Disordered" evidence="2">
    <location>
        <begin position="680"/>
        <end position="708"/>
    </location>
</feature>